<feature type="domain" description="Multidrug resistance protein MdtA-like C-terminal permuted SH3" evidence="7">
    <location>
        <begin position="302"/>
        <end position="362"/>
    </location>
</feature>
<protein>
    <submittedName>
        <fullName evidence="8">Efflux transporter, RND family, MFP subunit</fullName>
    </submittedName>
</protein>
<dbReference type="Pfam" id="PF25917">
    <property type="entry name" value="BSH_RND"/>
    <property type="match status" value="1"/>
</dbReference>
<dbReference type="GO" id="GO:0046677">
    <property type="term" value="P:response to antibiotic"/>
    <property type="evidence" value="ECO:0007669"/>
    <property type="project" value="TreeGrafter"/>
</dbReference>
<evidence type="ECO:0000259" key="5">
    <source>
        <dbReference type="Pfam" id="PF25917"/>
    </source>
</evidence>
<dbReference type="PANTHER" id="PTHR30158">
    <property type="entry name" value="ACRA/E-RELATED COMPONENT OF DRUG EFFLUX TRANSPORTER"/>
    <property type="match status" value="1"/>
</dbReference>
<dbReference type="eggNOG" id="COG0845">
    <property type="taxonomic scope" value="Bacteria"/>
</dbReference>
<evidence type="ECO:0000256" key="2">
    <source>
        <dbReference type="ARBA" id="ARBA00009477"/>
    </source>
</evidence>
<dbReference type="InterPro" id="IPR058625">
    <property type="entry name" value="MdtA-like_BSH"/>
</dbReference>
<dbReference type="GO" id="GO:0022857">
    <property type="term" value="F:transmembrane transporter activity"/>
    <property type="evidence" value="ECO:0007669"/>
    <property type="project" value="InterPro"/>
</dbReference>
<evidence type="ECO:0000313" key="9">
    <source>
        <dbReference type="Proteomes" id="UP000008701"/>
    </source>
</evidence>
<evidence type="ECO:0000259" key="7">
    <source>
        <dbReference type="Pfam" id="PF25967"/>
    </source>
</evidence>
<dbReference type="Gene3D" id="2.40.420.20">
    <property type="match status" value="1"/>
</dbReference>
<dbReference type="EMBL" id="CP000492">
    <property type="protein sequence ID" value="ABL64829.1"/>
    <property type="molecule type" value="Genomic_DNA"/>
</dbReference>
<dbReference type="Gene3D" id="1.10.287.470">
    <property type="entry name" value="Helix hairpin bin"/>
    <property type="match status" value="1"/>
</dbReference>
<proteinExistence type="inferred from homology"/>
<dbReference type="RefSeq" id="WP_011744657.1">
    <property type="nucleotide sequence ID" value="NC_008639.1"/>
</dbReference>
<name>A1BEK2_CHLPD</name>
<comment type="subcellular location">
    <subcellularLocation>
        <location evidence="1">Cell envelope</location>
    </subcellularLocation>
</comment>
<dbReference type="HOGENOM" id="CLU_018816_2_1_10"/>
<evidence type="ECO:0000256" key="3">
    <source>
        <dbReference type="SAM" id="Coils"/>
    </source>
</evidence>
<reference evidence="8 9" key="1">
    <citation type="submission" date="2006-12" db="EMBL/GenBank/DDBJ databases">
        <title>Complete sequence of Chlorobium phaeobacteroides DSM 266.</title>
        <authorList>
            <consortium name="US DOE Joint Genome Institute"/>
            <person name="Copeland A."/>
            <person name="Lucas S."/>
            <person name="Lapidus A."/>
            <person name="Barry K."/>
            <person name="Detter J.C."/>
            <person name="Glavina del Rio T."/>
            <person name="Hammon N."/>
            <person name="Israni S."/>
            <person name="Pitluck S."/>
            <person name="Goltsman E."/>
            <person name="Schmutz J."/>
            <person name="Larimer F."/>
            <person name="Land M."/>
            <person name="Hauser L."/>
            <person name="Mikhailova N."/>
            <person name="Li T."/>
            <person name="Overmann J."/>
            <person name="Bryant D.A."/>
            <person name="Richardson P."/>
        </authorList>
    </citation>
    <scope>NUCLEOTIDE SEQUENCE [LARGE SCALE GENOMIC DNA]</scope>
    <source>
        <strain evidence="8 9">DSM 266</strain>
    </source>
</reference>
<dbReference type="OrthoDB" id="9801814at2"/>
<dbReference type="Gene3D" id="2.40.50.100">
    <property type="match status" value="1"/>
</dbReference>
<dbReference type="STRING" id="290317.Cpha266_0777"/>
<dbReference type="Pfam" id="PF25967">
    <property type="entry name" value="RND-MFP_C"/>
    <property type="match status" value="1"/>
</dbReference>
<accession>A1BEK2</accession>
<evidence type="ECO:0000259" key="4">
    <source>
        <dbReference type="Pfam" id="PF25876"/>
    </source>
</evidence>
<dbReference type="Proteomes" id="UP000008701">
    <property type="component" value="Chromosome"/>
</dbReference>
<gene>
    <name evidence="8" type="ordered locus">Cpha266_0777</name>
</gene>
<organism evidence="8 9">
    <name type="scientific">Chlorobium phaeobacteroides (strain DSM 266 / SMG 266 / 2430)</name>
    <dbReference type="NCBI Taxonomy" id="290317"/>
    <lineage>
        <taxon>Bacteria</taxon>
        <taxon>Pseudomonadati</taxon>
        <taxon>Chlorobiota</taxon>
        <taxon>Chlorobiia</taxon>
        <taxon>Chlorobiales</taxon>
        <taxon>Chlorobiaceae</taxon>
        <taxon>Chlorobium/Pelodictyon group</taxon>
        <taxon>Chlorobium</taxon>
    </lineage>
</organism>
<dbReference type="AlphaFoldDB" id="A1BEK2"/>
<dbReference type="NCBIfam" id="TIGR01730">
    <property type="entry name" value="RND_mfp"/>
    <property type="match status" value="1"/>
</dbReference>
<sequence length="384" mass="41475">MMKRSYIIAGLLVTLIAGWYLWPKGSSEQRQDSGMKPEVSVVTMKPELLVLTKELPGRTSAVRMAEIRPQVSGIVTKRFFVEGSLVKQGQQLYQIDPATYQAACNSAKANLGKAEANVKSVLAKAARYEELVKIGGVSRQEYDDAKANLAQARADVDIARSEVSSAGINLDYTRVMSPISGRIGQSKVTEGALVNANQATPLAVVQQLDQIYVDVSQSSDELLQLRQRHQGQVGDPGVESAPVQLLVDGKPKGQPGTLKFSDVTVNPSTGTVLLRILFPNPGNEILPGMFVHARLEQWRDEQAILVPQKSVSRSADGSVSVWVVGPDGKANPRPIIVTEVVGDRWLVSSGLKASEKVVYEGIMKIQPGMAVKTVEATLPPVQAK</sequence>
<dbReference type="InterPro" id="IPR058624">
    <property type="entry name" value="MdtA-like_HH"/>
</dbReference>
<feature type="domain" description="Multidrug resistance protein MdtA-like alpha-helical hairpin" evidence="4">
    <location>
        <begin position="105"/>
        <end position="173"/>
    </location>
</feature>
<dbReference type="InterPro" id="IPR058626">
    <property type="entry name" value="MdtA-like_b-barrel"/>
</dbReference>
<evidence type="ECO:0000313" key="8">
    <source>
        <dbReference type="EMBL" id="ABL64829.1"/>
    </source>
</evidence>
<dbReference type="SUPFAM" id="SSF111369">
    <property type="entry name" value="HlyD-like secretion proteins"/>
    <property type="match status" value="1"/>
</dbReference>
<dbReference type="GO" id="GO:0005886">
    <property type="term" value="C:plasma membrane"/>
    <property type="evidence" value="ECO:0007669"/>
    <property type="project" value="UniProtKB-SubCell"/>
</dbReference>
<dbReference type="KEGG" id="cph:Cpha266_0777"/>
<feature type="coiled-coil region" evidence="3">
    <location>
        <begin position="111"/>
        <end position="162"/>
    </location>
</feature>
<dbReference type="InterPro" id="IPR006143">
    <property type="entry name" value="RND_pump_MFP"/>
</dbReference>
<keyword evidence="9" id="KW-1185">Reference proteome</keyword>
<dbReference type="Pfam" id="PF25944">
    <property type="entry name" value="Beta-barrel_RND"/>
    <property type="match status" value="1"/>
</dbReference>
<dbReference type="FunFam" id="2.40.420.20:FF:000001">
    <property type="entry name" value="Efflux RND transporter periplasmic adaptor subunit"/>
    <property type="match status" value="1"/>
</dbReference>
<comment type="similarity">
    <text evidence="2">Belongs to the membrane fusion protein (MFP) (TC 8.A.1) family.</text>
</comment>
<feature type="domain" description="Multidrug resistance protein MdtA-like beta-barrel" evidence="6">
    <location>
        <begin position="211"/>
        <end position="296"/>
    </location>
</feature>
<feature type="domain" description="Multidrug resistance protein MdtA-like barrel-sandwich hybrid" evidence="5">
    <location>
        <begin position="63"/>
        <end position="206"/>
    </location>
</feature>
<keyword evidence="3" id="KW-0175">Coiled coil</keyword>
<dbReference type="InterPro" id="IPR058627">
    <property type="entry name" value="MdtA-like_C"/>
</dbReference>
<dbReference type="Gene3D" id="2.40.30.170">
    <property type="match status" value="1"/>
</dbReference>
<dbReference type="PANTHER" id="PTHR30158:SF3">
    <property type="entry name" value="MULTIDRUG EFFLUX PUMP SUBUNIT ACRA-RELATED"/>
    <property type="match status" value="1"/>
</dbReference>
<evidence type="ECO:0000259" key="6">
    <source>
        <dbReference type="Pfam" id="PF25944"/>
    </source>
</evidence>
<evidence type="ECO:0000256" key="1">
    <source>
        <dbReference type="ARBA" id="ARBA00004196"/>
    </source>
</evidence>
<dbReference type="Pfam" id="PF25876">
    <property type="entry name" value="HH_MFP_RND"/>
    <property type="match status" value="1"/>
</dbReference>